<keyword evidence="2" id="KW-1133">Transmembrane helix</keyword>
<dbReference type="GO" id="GO:0005044">
    <property type="term" value="F:scavenger receptor activity"/>
    <property type="evidence" value="ECO:0007669"/>
    <property type="project" value="InterPro"/>
</dbReference>
<evidence type="ECO:0000313" key="4">
    <source>
        <dbReference type="Proteomes" id="UP000005408"/>
    </source>
</evidence>
<keyword evidence="2" id="KW-0472">Membrane</keyword>
<dbReference type="Gene3D" id="2.170.300.10">
    <property type="entry name" value="Tie2 ligand-binding domain superfamily"/>
    <property type="match status" value="1"/>
</dbReference>
<keyword evidence="4" id="KW-1185">Reference proteome</keyword>
<dbReference type="PANTHER" id="PTHR24043">
    <property type="entry name" value="SCAVENGER RECEPTOR CLASS F"/>
    <property type="match status" value="1"/>
</dbReference>
<sequence>MSINLVNCVGNCTKSDGKTGCCNNYHRSNGICVKCPKGTYGENCSEICPVNLYGELCLKRCDCKPNEDCNRVHGCLPNQGICGLDGEKKCCRNYYNLDGRCTGTYGNNCVLVCPDGTYGLFCSGKCQCATSDCDKDSGCPERESYIETIGLVYWIIPLILGTVIFSIACLYCRLRKRKIKKSAAECIPRNQLEMQCTANDEFLHNDNNTVNGNKMVAASFDTSPREKRLSDAEDGAYNTLNLRVFDYEVPIKHKERKKSYSETSSLYIKCPNGKLSPSSDDENNALVPFIRFTRNTDESMQREIEMHPTMQQIDVKNELCEGNPECSSKAFDDVYDKATFEDTKKEPPRQIFLKELSSRLINNDHMT</sequence>
<protein>
    <submittedName>
        <fullName evidence="3">Uncharacterized protein</fullName>
    </submittedName>
</protein>
<dbReference type="AlphaFoldDB" id="A0A8W8IT15"/>
<keyword evidence="2" id="KW-0812">Transmembrane</keyword>
<feature type="transmembrane region" description="Helical" evidence="2">
    <location>
        <begin position="151"/>
        <end position="172"/>
    </location>
</feature>
<proteinExistence type="predicted"/>
<keyword evidence="1" id="KW-0245">EGF-like domain</keyword>
<dbReference type="InterPro" id="IPR042635">
    <property type="entry name" value="MEGF10/SREC1/2-like"/>
</dbReference>
<evidence type="ECO:0000313" key="3">
    <source>
        <dbReference type="EnsemblMetazoa" id="G15537.1:cds"/>
    </source>
</evidence>
<organism evidence="3 4">
    <name type="scientific">Magallana gigas</name>
    <name type="common">Pacific oyster</name>
    <name type="synonym">Crassostrea gigas</name>
    <dbReference type="NCBI Taxonomy" id="29159"/>
    <lineage>
        <taxon>Eukaryota</taxon>
        <taxon>Metazoa</taxon>
        <taxon>Spiralia</taxon>
        <taxon>Lophotrochozoa</taxon>
        <taxon>Mollusca</taxon>
        <taxon>Bivalvia</taxon>
        <taxon>Autobranchia</taxon>
        <taxon>Pteriomorphia</taxon>
        <taxon>Ostreida</taxon>
        <taxon>Ostreoidea</taxon>
        <taxon>Ostreidae</taxon>
        <taxon>Magallana</taxon>
    </lineage>
</organism>
<name>A0A8W8IT15_MAGGI</name>
<reference evidence="3" key="1">
    <citation type="submission" date="2022-08" db="UniProtKB">
        <authorList>
            <consortium name="EnsemblMetazoa"/>
        </authorList>
    </citation>
    <scope>IDENTIFICATION</scope>
    <source>
        <strain evidence="3">05x7-T-G4-1.051#20</strain>
    </source>
</reference>
<dbReference type="EnsemblMetazoa" id="G15537.1">
    <property type="protein sequence ID" value="G15537.1:cds"/>
    <property type="gene ID" value="G15537"/>
</dbReference>
<accession>A0A8W8IT15</accession>
<evidence type="ECO:0000256" key="1">
    <source>
        <dbReference type="ARBA" id="ARBA00022536"/>
    </source>
</evidence>
<evidence type="ECO:0000256" key="2">
    <source>
        <dbReference type="SAM" id="Phobius"/>
    </source>
</evidence>
<dbReference type="Proteomes" id="UP000005408">
    <property type="component" value="Unassembled WGS sequence"/>
</dbReference>